<dbReference type="GO" id="GO:0008137">
    <property type="term" value="F:NADH dehydrogenase (ubiquinone) activity"/>
    <property type="evidence" value="ECO:0007669"/>
    <property type="project" value="UniProtKB-UniRule"/>
</dbReference>
<gene>
    <name evidence="5" type="ORF">FHR65_003691</name>
</gene>
<name>A0AB73H182_9XANT</name>
<keyword evidence="4" id="KW-0520">NAD</keyword>
<comment type="caution">
    <text evidence="5">The sequence shown here is derived from an EMBL/GenBank/DDBJ whole genome shotgun (WGS) entry which is preliminary data.</text>
</comment>
<organism evidence="5">
    <name type="scientific">Xanthomonas arboricola</name>
    <dbReference type="NCBI Taxonomy" id="56448"/>
    <lineage>
        <taxon>Bacteria</taxon>
        <taxon>Pseudomonadati</taxon>
        <taxon>Pseudomonadota</taxon>
        <taxon>Gammaproteobacteria</taxon>
        <taxon>Lysobacterales</taxon>
        <taxon>Lysobacteraceae</taxon>
        <taxon>Xanthomonas</taxon>
    </lineage>
</organism>
<evidence type="ECO:0000256" key="1">
    <source>
        <dbReference type="ARBA" id="ARBA00005698"/>
    </source>
</evidence>
<feature type="transmembrane region" description="Helical" evidence="4">
    <location>
        <begin position="154"/>
        <end position="177"/>
    </location>
</feature>
<dbReference type="GO" id="GO:0048038">
    <property type="term" value="F:quinone binding"/>
    <property type="evidence" value="ECO:0007669"/>
    <property type="project" value="UniProtKB-UniRule"/>
</dbReference>
<evidence type="ECO:0000256" key="4">
    <source>
        <dbReference type="RuleBase" id="RU004429"/>
    </source>
</evidence>
<dbReference type="PANTHER" id="PTHR33269">
    <property type="entry name" value="NADH-UBIQUINONE OXIDOREDUCTASE CHAIN 6"/>
    <property type="match status" value="1"/>
</dbReference>
<dbReference type="GO" id="GO:0005886">
    <property type="term" value="C:plasma membrane"/>
    <property type="evidence" value="ECO:0007669"/>
    <property type="project" value="UniProtKB-SubCell"/>
</dbReference>
<keyword evidence="4" id="KW-0874">Quinone</keyword>
<dbReference type="Proteomes" id="UP000528595">
    <property type="component" value="Unassembled WGS sequence"/>
</dbReference>
<feature type="transmembrane region" description="Helical" evidence="4">
    <location>
        <begin position="12"/>
        <end position="31"/>
    </location>
</feature>
<dbReference type="NCBIfam" id="NF005164">
    <property type="entry name" value="PRK06638.1-4"/>
    <property type="match status" value="1"/>
</dbReference>
<keyword evidence="4" id="KW-1133">Transmembrane helix</keyword>
<comment type="catalytic activity">
    <reaction evidence="4">
        <text>a quinone + NADH + 5 H(+)(in) = a quinol + NAD(+) + 4 H(+)(out)</text>
        <dbReference type="Rhea" id="RHEA:57888"/>
        <dbReference type="ChEBI" id="CHEBI:15378"/>
        <dbReference type="ChEBI" id="CHEBI:24646"/>
        <dbReference type="ChEBI" id="CHEBI:57540"/>
        <dbReference type="ChEBI" id="CHEBI:57945"/>
        <dbReference type="ChEBI" id="CHEBI:132124"/>
    </reaction>
</comment>
<comment type="subunit">
    <text evidence="3">Composed of 13 different subunits. Subunits NuoA, H, J, K, L, M, N constitute the membrane sector of the complex.</text>
</comment>
<dbReference type="InterPro" id="IPR001457">
    <property type="entry name" value="NADH_UbQ/plastoQ_OxRdtase_su6"/>
</dbReference>
<dbReference type="EMBL" id="JACIIQ010000019">
    <property type="protein sequence ID" value="MBB5672097.1"/>
    <property type="molecule type" value="Genomic_DNA"/>
</dbReference>
<dbReference type="PANTHER" id="PTHR33269:SF17">
    <property type="entry name" value="NADH-UBIQUINONE OXIDOREDUCTASE CHAIN 6"/>
    <property type="match status" value="1"/>
</dbReference>
<feature type="transmembrane region" description="Helical" evidence="4">
    <location>
        <begin position="63"/>
        <end position="87"/>
    </location>
</feature>
<sequence>MPPSVEVMMDWVTIAFYAFSAVAVVSAGAVISVRNPVYAVLCLILTFFSMACIWLLVGAEFLGVTLVLVYVGAVMVLFLFVVMMLDIDTSRLREGWVKYMPVGVIVAVAMLAQMVTLIGVKARSAAPFPADNAAAQAADVSNLTWLAKTLYTQFLLPFEFAAVILTVAVVAAVMLTLRKRTGIKHQNAGEQSRVKAGDRLRMVKMAVEKPVQVAPKLDAADGQEAKS</sequence>
<evidence type="ECO:0000256" key="2">
    <source>
        <dbReference type="ARBA" id="ARBA00019907"/>
    </source>
</evidence>
<proteinExistence type="inferred from homology"/>
<dbReference type="Gene3D" id="1.20.120.1200">
    <property type="entry name" value="NADH-ubiquinone/plastoquinone oxidoreductase chain 6, subunit NuoJ"/>
    <property type="match status" value="1"/>
</dbReference>
<dbReference type="AlphaFoldDB" id="A0AB73H182"/>
<dbReference type="InterPro" id="IPR042106">
    <property type="entry name" value="Nuo/plastoQ_OxRdtase_6_NuoJ"/>
</dbReference>
<accession>A0AB73H182</accession>
<dbReference type="Pfam" id="PF00499">
    <property type="entry name" value="Oxidored_q3"/>
    <property type="match status" value="1"/>
</dbReference>
<keyword evidence="4" id="KW-0472">Membrane</keyword>
<protein>
    <recommendedName>
        <fullName evidence="2 4">NADH-quinone oxidoreductase subunit J</fullName>
        <ecNumber evidence="4">7.1.1.-</ecNumber>
    </recommendedName>
</protein>
<comment type="similarity">
    <text evidence="1 4">Belongs to the complex I subunit 6 family.</text>
</comment>
<reference evidence="5" key="1">
    <citation type="submission" date="2020-08" db="EMBL/GenBank/DDBJ databases">
        <title>Studying the diversity of plant-associated saprophytic bacteria and their role in host health and plant-pathogen interactions.</title>
        <authorList>
            <person name="Potnis N."/>
        </authorList>
    </citation>
    <scope>NUCLEOTIDE SEQUENCE</scope>
    <source>
        <strain evidence="5">F21</strain>
    </source>
</reference>
<evidence type="ECO:0000313" key="5">
    <source>
        <dbReference type="EMBL" id="MBB5672097.1"/>
    </source>
</evidence>
<feature type="transmembrane region" description="Helical" evidence="4">
    <location>
        <begin position="38"/>
        <end position="57"/>
    </location>
</feature>
<keyword evidence="4" id="KW-0812">Transmembrane</keyword>
<comment type="function">
    <text evidence="4">NDH-1 shuttles electrons from NADH, via FMN and iron-sulfur (Fe-S) centers, to quinones in the respiratory chain. Couples the redox reaction to proton translocation (for every two electrons transferred, four hydrogen ions are translocated across the cytoplasmic membrane), and thus conserves the redox energy in a proton gradient.</text>
</comment>
<evidence type="ECO:0000256" key="3">
    <source>
        <dbReference type="ARBA" id="ARBA00025811"/>
    </source>
</evidence>
<feature type="transmembrane region" description="Helical" evidence="4">
    <location>
        <begin position="99"/>
        <end position="120"/>
    </location>
</feature>
<comment type="subcellular location">
    <subcellularLocation>
        <location evidence="4">Cell membrane</location>
        <topology evidence="4">Multi-pass membrane protein</topology>
    </subcellularLocation>
</comment>
<keyword evidence="4" id="KW-1003">Cell membrane</keyword>
<dbReference type="EC" id="7.1.1.-" evidence="4"/>